<dbReference type="PANTHER" id="PTHR30483">
    <property type="entry name" value="LEUCINE-SPECIFIC-BINDING PROTEIN"/>
    <property type="match status" value="1"/>
</dbReference>
<evidence type="ECO:0000256" key="2">
    <source>
        <dbReference type="ARBA" id="ARBA00022729"/>
    </source>
</evidence>
<evidence type="ECO:0000313" key="4">
    <source>
        <dbReference type="EMBL" id="EKN68191.1"/>
    </source>
</evidence>
<feature type="domain" description="Leucine-binding protein" evidence="3">
    <location>
        <begin position="52"/>
        <end position="387"/>
    </location>
</feature>
<dbReference type="PATRIC" id="fig|1131731.3.peg.1150"/>
<dbReference type="EMBL" id="AJLR01000041">
    <property type="protein sequence ID" value="EKN68191.1"/>
    <property type="molecule type" value="Genomic_DNA"/>
</dbReference>
<gene>
    <name evidence="4" type="ORF">BAZO_05510</name>
</gene>
<sequence length="416" mass="45577">MEKKKVNSKLKLWSLTLIVMILFITGCGGAKQETTTSQSEKQGTDTATEAETIKIGLILSTTGTFAPLSEGIKNGFELYLEQHDGMLGGKKVELKLEDDEANPQVALRKYRQLVHSEKVNFLVGPISSAVVYALRDEVEKDKIVLIDANAAGDDLAWAKKSDYVYRTSFSNWQNGHSTGAYLANNVGKTAIAIAPDYPAGKEVVRAFKAAFEEAGGKVVKESYPKLGTNDFATYITDAANTKPDLVYAFFAGSDGIRFVQQYKDFGLQGKIPLGGSLEFGDELIIQPTGDATEGIISGVVYSPYLDNEQNNQFVEAYQKKYNKLPNMFSVEGYDSAQILDKAITEAGSIKSEDVIKVLKGISFDSPRGPITIDPKTNNPIQNFYVSKNTKKDNVIVPEVLETVEKLTMPETSPFPQ</sequence>
<dbReference type="Proteomes" id="UP000006315">
    <property type="component" value="Unassembled WGS sequence"/>
</dbReference>
<dbReference type="STRING" id="1131731.BAZO_05510"/>
<dbReference type="Pfam" id="PF13458">
    <property type="entry name" value="Peripla_BP_6"/>
    <property type="match status" value="1"/>
</dbReference>
<comment type="similarity">
    <text evidence="1">Belongs to the leucine-binding protein family.</text>
</comment>
<dbReference type="RefSeq" id="WP_003330313.1">
    <property type="nucleotide sequence ID" value="NZ_AJLR01000041.1"/>
</dbReference>
<keyword evidence="5" id="KW-1185">Reference proteome</keyword>
<dbReference type="InterPro" id="IPR028081">
    <property type="entry name" value="Leu-bd"/>
</dbReference>
<dbReference type="PROSITE" id="PS51257">
    <property type="entry name" value="PROKAR_LIPOPROTEIN"/>
    <property type="match status" value="1"/>
</dbReference>
<evidence type="ECO:0000256" key="1">
    <source>
        <dbReference type="ARBA" id="ARBA00010062"/>
    </source>
</evidence>
<dbReference type="GeneID" id="89470634"/>
<comment type="caution">
    <text evidence="4">The sequence shown here is derived from an EMBL/GenBank/DDBJ whole genome shotgun (WGS) entry which is preliminary data.</text>
</comment>
<dbReference type="CDD" id="cd20014">
    <property type="entry name" value="PBP1_RPA0668_benzoate-like"/>
    <property type="match status" value="1"/>
</dbReference>
<dbReference type="InterPro" id="IPR051010">
    <property type="entry name" value="BCAA_transport"/>
</dbReference>
<keyword evidence="2" id="KW-0732">Signal</keyword>
<organism evidence="4 5">
    <name type="scientific">Schinkia azotoformans LMG 9581</name>
    <dbReference type="NCBI Taxonomy" id="1131731"/>
    <lineage>
        <taxon>Bacteria</taxon>
        <taxon>Bacillati</taxon>
        <taxon>Bacillota</taxon>
        <taxon>Bacilli</taxon>
        <taxon>Bacillales</taxon>
        <taxon>Bacillaceae</taxon>
        <taxon>Calidifontibacillus/Schinkia group</taxon>
        <taxon>Schinkia</taxon>
    </lineage>
</organism>
<dbReference type="SUPFAM" id="SSF53822">
    <property type="entry name" value="Periplasmic binding protein-like I"/>
    <property type="match status" value="1"/>
</dbReference>
<evidence type="ECO:0000313" key="5">
    <source>
        <dbReference type="Proteomes" id="UP000006315"/>
    </source>
</evidence>
<accession>K6E4L8</accession>
<name>K6E4L8_SCHAZ</name>
<dbReference type="PANTHER" id="PTHR30483:SF6">
    <property type="entry name" value="PERIPLASMIC BINDING PROTEIN OF ABC TRANSPORTER FOR NATURAL AMINO ACIDS"/>
    <property type="match status" value="1"/>
</dbReference>
<proteinExistence type="inferred from homology"/>
<dbReference type="Gene3D" id="3.40.50.2300">
    <property type="match status" value="2"/>
</dbReference>
<protein>
    <submittedName>
        <fullName evidence="4">Extracellular ligand-binding receptor</fullName>
    </submittedName>
</protein>
<keyword evidence="4" id="KW-0675">Receptor</keyword>
<dbReference type="AlphaFoldDB" id="K6E4L8"/>
<dbReference type="InterPro" id="IPR028082">
    <property type="entry name" value="Peripla_BP_I"/>
</dbReference>
<reference evidence="4 5" key="1">
    <citation type="journal article" date="2012" name="Front. Microbiol.">
        <title>Redundancy and modularity in membrane-associated dissimilatory nitrate reduction in Bacillus.</title>
        <authorList>
            <person name="Heylen K."/>
            <person name="Keltjens J."/>
        </authorList>
    </citation>
    <scope>NUCLEOTIDE SEQUENCE [LARGE SCALE GENOMIC DNA]</scope>
    <source>
        <strain evidence="4 5">LMG 9581</strain>
    </source>
</reference>
<evidence type="ECO:0000259" key="3">
    <source>
        <dbReference type="Pfam" id="PF13458"/>
    </source>
</evidence>